<accession>A0A931DKV8</accession>
<gene>
    <name evidence="1" type="ORF">IW256_004050</name>
</gene>
<name>A0A931DKV8_9ACTN</name>
<proteinExistence type="predicted"/>
<dbReference type="AlphaFoldDB" id="A0A931DKV8"/>
<dbReference type="EMBL" id="JADOUA010000001">
    <property type="protein sequence ID" value="MBG6089937.1"/>
    <property type="molecule type" value="Genomic_DNA"/>
</dbReference>
<dbReference type="RefSeq" id="WP_197012474.1">
    <property type="nucleotide sequence ID" value="NZ_BAABES010000010.1"/>
</dbReference>
<keyword evidence="2" id="KW-1185">Reference proteome</keyword>
<reference evidence="1" key="1">
    <citation type="submission" date="2020-11" db="EMBL/GenBank/DDBJ databases">
        <title>Sequencing the genomes of 1000 actinobacteria strains.</title>
        <authorList>
            <person name="Klenk H.-P."/>
        </authorList>
    </citation>
    <scope>NUCLEOTIDE SEQUENCE</scope>
    <source>
        <strain evidence="1">DSM 43175</strain>
    </source>
</reference>
<organism evidence="1 2">
    <name type="scientific">Actinomadura viridis</name>
    <dbReference type="NCBI Taxonomy" id="58110"/>
    <lineage>
        <taxon>Bacteria</taxon>
        <taxon>Bacillati</taxon>
        <taxon>Actinomycetota</taxon>
        <taxon>Actinomycetes</taxon>
        <taxon>Streptosporangiales</taxon>
        <taxon>Thermomonosporaceae</taxon>
        <taxon>Actinomadura</taxon>
    </lineage>
</organism>
<evidence type="ECO:0000313" key="2">
    <source>
        <dbReference type="Proteomes" id="UP000614047"/>
    </source>
</evidence>
<sequence>MNLMVELEGKTVPLAGCQYVLWEACGCPRGVTYASPDRPDPVITEDDAWKEFFARKRERDRVQREGLRMELMTHERYSREVYPLMLKRACPHEETEAVLVDD</sequence>
<evidence type="ECO:0000313" key="1">
    <source>
        <dbReference type="EMBL" id="MBG6089937.1"/>
    </source>
</evidence>
<comment type="caution">
    <text evidence="1">The sequence shown here is derived from an EMBL/GenBank/DDBJ whole genome shotgun (WGS) entry which is preliminary data.</text>
</comment>
<dbReference type="Proteomes" id="UP000614047">
    <property type="component" value="Unassembled WGS sequence"/>
</dbReference>
<protein>
    <submittedName>
        <fullName evidence="1">Uncharacterized protein</fullName>
    </submittedName>
</protein>